<gene>
    <name evidence="1" type="ORF">chiPu_0029394</name>
</gene>
<dbReference type="EMBL" id="BEZZ01155629">
    <property type="protein sequence ID" value="GCC45263.1"/>
    <property type="molecule type" value="Genomic_DNA"/>
</dbReference>
<proteinExistence type="predicted"/>
<dbReference type="STRING" id="137246.A0A401TRL9"/>
<name>A0A401TRL9_CHIPU</name>
<dbReference type="OMA" id="MYSASFV"/>
<dbReference type="AlphaFoldDB" id="A0A401TRL9"/>
<protein>
    <submittedName>
        <fullName evidence="1">Uncharacterized protein</fullName>
    </submittedName>
</protein>
<comment type="caution">
    <text evidence="1">The sequence shown here is derived from an EMBL/GenBank/DDBJ whole genome shotgun (WGS) entry which is preliminary data.</text>
</comment>
<feature type="non-terminal residue" evidence="1">
    <location>
        <position position="1"/>
    </location>
</feature>
<dbReference type="OrthoDB" id="10523448at2759"/>
<reference evidence="1 2" key="1">
    <citation type="journal article" date="2018" name="Nat. Ecol. Evol.">
        <title>Shark genomes provide insights into elasmobranch evolution and the origin of vertebrates.</title>
        <authorList>
            <person name="Hara Y"/>
            <person name="Yamaguchi K"/>
            <person name="Onimaru K"/>
            <person name="Kadota M"/>
            <person name="Koyanagi M"/>
            <person name="Keeley SD"/>
            <person name="Tatsumi K"/>
            <person name="Tanaka K"/>
            <person name="Motone F"/>
            <person name="Kageyama Y"/>
            <person name="Nozu R"/>
            <person name="Adachi N"/>
            <person name="Nishimura O"/>
            <person name="Nakagawa R"/>
            <person name="Tanegashima C"/>
            <person name="Kiyatake I"/>
            <person name="Matsumoto R"/>
            <person name="Murakumo K"/>
            <person name="Nishida K"/>
            <person name="Terakita A"/>
            <person name="Kuratani S"/>
            <person name="Sato K"/>
            <person name="Hyodo S Kuraku.S."/>
        </authorList>
    </citation>
    <scope>NUCLEOTIDE SEQUENCE [LARGE SCALE GENOMIC DNA]</scope>
</reference>
<dbReference type="Proteomes" id="UP000287033">
    <property type="component" value="Unassembled WGS sequence"/>
</dbReference>
<keyword evidence="2" id="KW-1185">Reference proteome</keyword>
<accession>A0A401TRL9</accession>
<sequence>SQLLTSVSLSLFQRAVTRRRYEDDGISDDEIEGKRTFDLEEKLESSMYSASFVRFMEGKGDHTEDCVQSPSIEPTLALSGSSSVYHLTWL</sequence>
<evidence type="ECO:0000313" key="1">
    <source>
        <dbReference type="EMBL" id="GCC45263.1"/>
    </source>
</evidence>
<evidence type="ECO:0000313" key="2">
    <source>
        <dbReference type="Proteomes" id="UP000287033"/>
    </source>
</evidence>
<organism evidence="1 2">
    <name type="scientific">Chiloscyllium punctatum</name>
    <name type="common">Brownbanded bambooshark</name>
    <name type="synonym">Hemiscyllium punctatum</name>
    <dbReference type="NCBI Taxonomy" id="137246"/>
    <lineage>
        <taxon>Eukaryota</taxon>
        <taxon>Metazoa</taxon>
        <taxon>Chordata</taxon>
        <taxon>Craniata</taxon>
        <taxon>Vertebrata</taxon>
        <taxon>Chondrichthyes</taxon>
        <taxon>Elasmobranchii</taxon>
        <taxon>Galeomorphii</taxon>
        <taxon>Galeoidea</taxon>
        <taxon>Orectolobiformes</taxon>
        <taxon>Hemiscylliidae</taxon>
        <taxon>Chiloscyllium</taxon>
    </lineage>
</organism>